<keyword evidence="3" id="KW-1185">Reference proteome</keyword>
<evidence type="ECO:0000256" key="1">
    <source>
        <dbReference type="SAM" id="Phobius"/>
    </source>
</evidence>
<evidence type="ECO:0000313" key="2">
    <source>
        <dbReference type="EMBL" id="KAJ8879378.1"/>
    </source>
</evidence>
<organism evidence="2 3">
    <name type="scientific">Dryococelus australis</name>
    <dbReference type="NCBI Taxonomy" id="614101"/>
    <lineage>
        <taxon>Eukaryota</taxon>
        <taxon>Metazoa</taxon>
        <taxon>Ecdysozoa</taxon>
        <taxon>Arthropoda</taxon>
        <taxon>Hexapoda</taxon>
        <taxon>Insecta</taxon>
        <taxon>Pterygota</taxon>
        <taxon>Neoptera</taxon>
        <taxon>Polyneoptera</taxon>
        <taxon>Phasmatodea</taxon>
        <taxon>Verophasmatodea</taxon>
        <taxon>Anareolatae</taxon>
        <taxon>Phasmatidae</taxon>
        <taxon>Eurycanthinae</taxon>
        <taxon>Dryococelus</taxon>
    </lineage>
</organism>
<keyword evidence="1" id="KW-0472">Membrane</keyword>
<reference evidence="2 3" key="1">
    <citation type="submission" date="2023-02" db="EMBL/GenBank/DDBJ databases">
        <title>LHISI_Scaffold_Assembly.</title>
        <authorList>
            <person name="Stuart O.P."/>
            <person name="Cleave R."/>
            <person name="Magrath M.J.L."/>
            <person name="Mikheyev A.S."/>
        </authorList>
    </citation>
    <scope>NUCLEOTIDE SEQUENCE [LARGE SCALE GENOMIC DNA]</scope>
    <source>
        <strain evidence="2">Daus_M_001</strain>
        <tissue evidence="2">Leg muscle</tissue>
    </source>
</reference>
<dbReference type="EMBL" id="JARBHB010000007">
    <property type="protein sequence ID" value="KAJ8879378.1"/>
    <property type="molecule type" value="Genomic_DNA"/>
</dbReference>
<keyword evidence="1" id="KW-0812">Transmembrane</keyword>
<proteinExistence type="predicted"/>
<feature type="transmembrane region" description="Helical" evidence="1">
    <location>
        <begin position="188"/>
        <end position="210"/>
    </location>
</feature>
<comment type="caution">
    <text evidence="2">The sequence shown here is derived from an EMBL/GenBank/DDBJ whole genome shotgun (WGS) entry which is preliminary data.</text>
</comment>
<accession>A0ABQ9H504</accession>
<dbReference type="Proteomes" id="UP001159363">
    <property type="component" value="Chromosome 6"/>
</dbReference>
<evidence type="ECO:0000313" key="3">
    <source>
        <dbReference type="Proteomes" id="UP001159363"/>
    </source>
</evidence>
<sequence>MPGAMFQGLLCSGRPTTMFADWTGPPRADSHGRRDFSRIHFVAAVYFQFKGLSWHRATSISINLAFLLDSTPFSPSWNAGFNSGPLQCGETRRGAEYSERSAVLQDAVDVAMGVVKLPSGTDDVLGEAGSPTNTSLAFLEPGDGWANCSDLRLALGLSALACDSRLLPNDSLNGSALPQPLPGPIADVIVMGVTSVVLGLLILATVIAVAERLDCSPPTKAKRVRSPTGKLPDFCKWESCRMIPLVGGFTRSSPVSPILHSGASSLSTHFTLIASHDLVVSHPNLSTTPL</sequence>
<keyword evidence="1" id="KW-1133">Transmembrane helix</keyword>
<gene>
    <name evidence="2" type="ORF">PR048_019986</name>
</gene>
<protein>
    <submittedName>
        <fullName evidence="2">Uncharacterized protein</fullName>
    </submittedName>
</protein>
<name>A0ABQ9H504_9NEOP</name>